<evidence type="ECO:0000256" key="6">
    <source>
        <dbReference type="ARBA" id="ARBA00022776"/>
    </source>
</evidence>
<organism evidence="12">
    <name type="scientific">Prunus dulcis</name>
    <name type="common">Almond</name>
    <name type="synonym">Amygdalus dulcis</name>
    <dbReference type="NCBI Taxonomy" id="3755"/>
    <lineage>
        <taxon>Eukaryota</taxon>
        <taxon>Viridiplantae</taxon>
        <taxon>Streptophyta</taxon>
        <taxon>Embryophyta</taxon>
        <taxon>Tracheophyta</taxon>
        <taxon>Spermatophyta</taxon>
        <taxon>Magnoliopsida</taxon>
        <taxon>eudicotyledons</taxon>
        <taxon>Gunneridae</taxon>
        <taxon>Pentapetalae</taxon>
        <taxon>rosids</taxon>
        <taxon>fabids</taxon>
        <taxon>Rosales</taxon>
        <taxon>Rosaceae</taxon>
        <taxon>Amygdaloideae</taxon>
        <taxon>Amygdaleae</taxon>
        <taxon>Prunus</taxon>
    </lineage>
</organism>
<feature type="compositionally biased region" description="Basic and acidic residues" evidence="11">
    <location>
        <begin position="1180"/>
        <end position="1189"/>
    </location>
</feature>
<name>A0A4Y1R8S4_PRUDU</name>
<accession>A0A4Y1R8S4</accession>
<dbReference type="GO" id="GO:0007064">
    <property type="term" value="P:mitotic sister chromatid cohesion"/>
    <property type="evidence" value="ECO:0007669"/>
    <property type="project" value="InterPro"/>
</dbReference>
<dbReference type="InterPro" id="IPR011989">
    <property type="entry name" value="ARM-like"/>
</dbReference>
<proteinExistence type="inferred from homology"/>
<keyword evidence="7" id="KW-0234">DNA repair</keyword>
<dbReference type="CDD" id="cd19953">
    <property type="entry name" value="PDS5"/>
    <property type="match status" value="1"/>
</dbReference>
<feature type="region of interest" description="Disordered" evidence="11">
    <location>
        <begin position="1171"/>
        <end position="1220"/>
    </location>
</feature>
<dbReference type="PANTHER" id="PTHR12663">
    <property type="entry name" value="ANDROGEN INDUCED INHIBITOR OF PROLIFERATION AS3 / PDS5-RELATED"/>
    <property type="match status" value="1"/>
</dbReference>
<evidence type="ECO:0000256" key="8">
    <source>
        <dbReference type="ARBA" id="ARBA00023242"/>
    </source>
</evidence>
<dbReference type="SUPFAM" id="SSF63748">
    <property type="entry name" value="Tudor/PWWP/MBT"/>
    <property type="match status" value="1"/>
</dbReference>
<feature type="compositionally biased region" description="Acidic residues" evidence="11">
    <location>
        <begin position="1380"/>
        <end position="1393"/>
    </location>
</feature>
<dbReference type="PANTHER" id="PTHR12663:SF0">
    <property type="entry name" value="PRECOCIOUS DISSOCIATION OF SISTERS 5, ISOFORM A"/>
    <property type="match status" value="1"/>
</dbReference>
<evidence type="ECO:0000256" key="7">
    <source>
        <dbReference type="ARBA" id="ARBA00023204"/>
    </source>
</evidence>
<dbReference type="Pfam" id="PF20168">
    <property type="entry name" value="PDS5"/>
    <property type="match status" value="2"/>
</dbReference>
<dbReference type="GO" id="GO:0035825">
    <property type="term" value="P:homologous recombination"/>
    <property type="evidence" value="ECO:0007669"/>
    <property type="project" value="UniProtKB-ARBA"/>
</dbReference>
<feature type="compositionally biased region" description="Polar residues" evidence="11">
    <location>
        <begin position="1127"/>
        <end position="1143"/>
    </location>
</feature>
<feature type="compositionally biased region" description="Polar residues" evidence="11">
    <location>
        <begin position="1361"/>
        <end position="1370"/>
    </location>
</feature>
<dbReference type="GO" id="GO:0051301">
    <property type="term" value="P:cell division"/>
    <property type="evidence" value="ECO:0007669"/>
    <property type="project" value="UniProtKB-KW"/>
</dbReference>
<comment type="subcellular location">
    <subcellularLocation>
        <location evidence="1">Nucleus</location>
    </subcellularLocation>
</comment>
<keyword evidence="8" id="KW-0539">Nucleus</keyword>
<reference evidence="12" key="1">
    <citation type="journal article" date="2019" name="Science">
        <title>Mutation of a bHLH transcription factor allowed almond domestication.</title>
        <authorList>
            <person name="Sanchez-Perez R."/>
            <person name="Pavan S."/>
            <person name="Mazzeo R."/>
            <person name="Moldovan C."/>
            <person name="Aiese Cigliano R."/>
            <person name="Del Cueto J."/>
            <person name="Ricciardi F."/>
            <person name="Lotti C."/>
            <person name="Ricciardi L."/>
            <person name="Dicenta F."/>
            <person name="Lopez-Marques R.L."/>
            <person name="Lindberg Moller B."/>
        </authorList>
    </citation>
    <scope>NUCLEOTIDE SEQUENCE</scope>
</reference>
<feature type="compositionally biased region" description="Basic and acidic residues" evidence="11">
    <location>
        <begin position="1145"/>
        <end position="1156"/>
    </location>
</feature>
<sequence length="1525" mass="171939">MRERLLPEEMAQNLEQQLKEVGSKLETPHSSKDALVKLLKQAASCLSELDQSPPASTLESMQPFLNAIVKPELLKHQDRDVKLLVATCICEITRITAPEAPYSDDVLKDIFHLIVGTFSGLKDTSGPSFGRRVVILETLAKYRSCVVMLDLECDDLVNEMFSTFFAVARDDHQETVLSSMQTIMIVLLEESEDLREDLLLVVLSILGRNRSDITVAARRLAMKVIEQCAGKLESGIKQFLISSMSGDNKSVNHQIDYHEVIYDVYCCAPQILSGVVPYLTGELLTDQLDTRLKAVSLVGDLFSLSGSTISEAFQPIFSEFLKRLTDRVVEVRMLVLQHVKSCMLSNPFRAEAPEIISALCDRLLDFEEKVRKQVVAVIYDVACHALNSIPLETIKLVAERLRDKSLLVKKYTMERLAEIYRVYCAKCSDGSILSSEFDWIPGKILRCFYDKDFRSDTIENVLCEFLFPSNFSVKDKVKHWVRVFSGFDKVEVKALEKILEQKQRLQQEMQKYLALRQMHQDGDAPEIQKKIIFCFRIMSRLFADPAKAEENFQFLDQLKDVNIWKILTNLVDPNTSFQQACTLRILARFSPLLLSGTEEELVNLLKDDDETIKEGVLNVLAKAGGTIREHLAVSSSSIDLILERLCLEGSRRQAKYAVHALAAITKDDGLKSLSVLYKRLVDMLEEKTHLPAVLQSLGCIAQTAMPVFETREKEIEEFIVEKILKCDNKSGDSKNVSWDDKSELCLLKIYGIKTLVKSYLPVKDAHVRPGSGIDVDKAHLRLASAKAVLHLSRHWNHKIPVDVFHLTLKTSEEKQNLADIIQMYHQTKARHLSMQSDANSLTAYPEYILPYLVHALAHHSCPNIDECKDVKAFEVIYRQLHLILSMLVHRDEDIKSESISNIEKEDISAIISIFQSIKCSEDICDSAKSKNSHAICDLGLSITKRLAPKENDLQGLPASVPLPSMLYKPYEKKEGDDSMATEGQTWLADDNVLAHFESLKLETSETGFSEIAEDELLKDGERDGSEVPLGKIIKRIKSQNSKAKKVKKNKASSADAENAENSVDILKMVRDINLDNLEKPTKFEPSNGHENSPKKNLMDLKYQKGNKRKASDETSVSVPKRRRSSSTHSAFRSARSTLKSPLSASRDDPHNRKLVENTESDLLVSCIRKNATSSSQRKGRASDHGHNDEANEVGEASDREEPNVLEADKDDPNSDFKFPAGSIKKRKRKSIPVLAKCKFKEGGKDVEDLIGCRIKVWWPMDKKFYEGTVKSYDTLKRKHVILYEDGDVEVLRLEKERWELIDKGRKPTKVTCSKSKGIGGSRQNKKSIKAVKGRRTPNKNLDKGVSKRNHWGSRDKEDSDVSNVEPTLTSKVDEMNSDTSEGEDVEKVDENVTDEGNLTRKKRLEDAEESPHHTEESDEENPDSEGRPAEDIQQDAQNGNEEEHHSEEKQADELSRGSREANEEDPSDSEGNQEKDDSAGSPIKQEKPHVEPSSPDDAGDPEISDDEPLSKWTDRVVKRGSRRAR</sequence>
<feature type="compositionally biased region" description="Basic and acidic residues" evidence="11">
    <location>
        <begin position="1403"/>
        <end position="1415"/>
    </location>
</feature>
<evidence type="ECO:0000256" key="2">
    <source>
        <dbReference type="ARBA" id="ARBA00006254"/>
    </source>
</evidence>
<feature type="region of interest" description="Disordered" evidence="11">
    <location>
        <begin position="1077"/>
        <end position="1156"/>
    </location>
</feature>
<feature type="compositionally biased region" description="Basic residues" evidence="11">
    <location>
        <begin position="1323"/>
        <end position="1337"/>
    </location>
</feature>
<dbReference type="InterPro" id="IPR016024">
    <property type="entry name" value="ARM-type_fold"/>
</dbReference>
<feature type="compositionally biased region" description="Basic residues" evidence="11">
    <location>
        <begin position="1039"/>
        <end position="1050"/>
    </location>
</feature>
<dbReference type="Gene3D" id="2.30.30.140">
    <property type="match status" value="1"/>
</dbReference>
<evidence type="ECO:0000256" key="4">
    <source>
        <dbReference type="ARBA" id="ARBA00022737"/>
    </source>
</evidence>
<evidence type="ECO:0000256" key="5">
    <source>
        <dbReference type="ARBA" id="ARBA00022763"/>
    </source>
</evidence>
<dbReference type="GO" id="GO:0005634">
    <property type="term" value="C:nucleus"/>
    <property type="evidence" value="ECO:0007669"/>
    <property type="project" value="UniProtKB-SubCell"/>
</dbReference>
<dbReference type="GO" id="GO:0006281">
    <property type="term" value="P:DNA repair"/>
    <property type="evidence" value="ECO:0007669"/>
    <property type="project" value="UniProtKB-KW"/>
</dbReference>
<feature type="compositionally biased region" description="Basic and acidic residues" evidence="11">
    <location>
        <begin position="1091"/>
        <end position="1102"/>
    </location>
</feature>
<feature type="region of interest" description="Disordered" evidence="11">
    <location>
        <begin position="1039"/>
        <end position="1058"/>
    </location>
</feature>
<dbReference type="EMBL" id="AP019300">
    <property type="protein sequence ID" value="BBH00620.1"/>
    <property type="molecule type" value="Genomic_DNA"/>
</dbReference>
<dbReference type="InterPro" id="IPR039776">
    <property type="entry name" value="Pds5"/>
</dbReference>
<evidence type="ECO:0000256" key="10">
    <source>
        <dbReference type="ARBA" id="ARBA00058864"/>
    </source>
</evidence>
<keyword evidence="6" id="KW-0498">Mitosis</keyword>
<keyword evidence="9" id="KW-0131">Cell cycle</keyword>
<dbReference type="FunFam" id="1.25.10.10:FF:000420">
    <property type="entry name" value="Sister chromatid cohesion protein PDS5 isogeny B"/>
    <property type="match status" value="1"/>
</dbReference>
<feature type="compositionally biased region" description="Acidic residues" evidence="11">
    <location>
        <begin position="1497"/>
        <end position="1507"/>
    </location>
</feature>
<evidence type="ECO:0000256" key="3">
    <source>
        <dbReference type="ARBA" id="ARBA00022618"/>
    </source>
</evidence>
<protein>
    <recommendedName>
        <fullName evidence="13">Sister chromatid cohesion protein PDS5 homolog A</fullName>
    </recommendedName>
</protein>
<evidence type="ECO:0000313" key="12">
    <source>
        <dbReference type="EMBL" id="BBH00620.1"/>
    </source>
</evidence>
<gene>
    <name evidence="12" type="ORF">Prudu_010656</name>
</gene>
<dbReference type="Gene3D" id="1.25.10.10">
    <property type="entry name" value="Leucine-rich Repeat Variant"/>
    <property type="match status" value="2"/>
</dbReference>
<dbReference type="CDD" id="cd20404">
    <property type="entry name" value="Tudor_Agenet_AtEML-like"/>
    <property type="match status" value="1"/>
</dbReference>
<dbReference type="FunFam" id="2.30.30.140:FF:000033">
    <property type="entry name" value="Binding protein"/>
    <property type="match status" value="1"/>
</dbReference>
<evidence type="ECO:0000256" key="1">
    <source>
        <dbReference type="ARBA" id="ARBA00004123"/>
    </source>
</evidence>
<feature type="region of interest" description="Disordered" evidence="11">
    <location>
        <begin position="1306"/>
        <end position="1525"/>
    </location>
</feature>
<comment type="similarity">
    <text evidence="2">Belongs to the PDS5 family.</text>
</comment>
<evidence type="ECO:0008006" key="13">
    <source>
        <dbReference type="Google" id="ProtNLM"/>
    </source>
</evidence>
<feature type="compositionally biased region" description="Basic and acidic residues" evidence="11">
    <location>
        <begin position="1196"/>
        <end position="1214"/>
    </location>
</feature>
<keyword evidence="5" id="KW-0227">DNA damage</keyword>
<dbReference type="GO" id="GO:0009556">
    <property type="term" value="P:microsporogenesis"/>
    <property type="evidence" value="ECO:0007669"/>
    <property type="project" value="UniProtKB-ARBA"/>
</dbReference>
<comment type="function">
    <text evidence="10">Cohesin cofactor dispensable during the meiotic division but playing an important role in DNA repair by homologous recombination (HR) probably by helping SMC5/SMC6 complex. Regulator of sister chromatid cohesion in mitosis which may stabilize cohesin complex association with chromatin. May couple sister chromatid cohesion during mitosis to DNA replication. Cohesion ensures that chromosome partitioning is accurate in both meiotic and mitotic cells and plays an important role in DNA repair.</text>
</comment>
<dbReference type="GO" id="GO:0000785">
    <property type="term" value="C:chromatin"/>
    <property type="evidence" value="ECO:0007669"/>
    <property type="project" value="TreeGrafter"/>
</dbReference>
<feature type="compositionally biased region" description="Basic and acidic residues" evidence="11">
    <location>
        <begin position="1441"/>
        <end position="1461"/>
    </location>
</feature>
<keyword evidence="3" id="KW-0132">Cell division</keyword>
<evidence type="ECO:0000256" key="9">
    <source>
        <dbReference type="ARBA" id="ARBA00023306"/>
    </source>
</evidence>
<feature type="compositionally biased region" description="Basic and acidic residues" evidence="11">
    <location>
        <begin position="1472"/>
        <end position="1490"/>
    </location>
</feature>
<evidence type="ECO:0000256" key="11">
    <source>
        <dbReference type="SAM" id="MobiDB-lite"/>
    </source>
</evidence>
<keyword evidence="4" id="KW-0677">Repeat</keyword>
<feature type="compositionally biased region" description="Basic and acidic residues" evidence="11">
    <location>
        <begin position="1508"/>
        <end position="1517"/>
    </location>
</feature>
<dbReference type="SUPFAM" id="SSF48371">
    <property type="entry name" value="ARM repeat"/>
    <property type="match status" value="1"/>
</dbReference>